<feature type="region of interest" description="Disordered" evidence="1">
    <location>
        <begin position="301"/>
        <end position="327"/>
    </location>
</feature>
<dbReference type="SUPFAM" id="SSF56731">
    <property type="entry name" value="DNA primase core"/>
    <property type="match status" value="1"/>
</dbReference>
<dbReference type="EMBL" id="BARS01005277">
    <property type="protein sequence ID" value="GAF70864.1"/>
    <property type="molecule type" value="Genomic_DNA"/>
</dbReference>
<sequence length="440" mass="48279">VRKYVADRKISGESAKSFGLGLAVDSYDSLIRQASASNVDFKLLVAAGLIKERPSGGYYDTFRHRLMFPIIDVNQRIVGFGGRTLGGDPAKYLNTPATALFDKGSHLFGLDRARREAEKAGRIVVVEGYTDCIMAHQFGFTECVATLGTALTEAHARIIRRYTDRVILLFDSDQAGRLAADRALSATLTSGLDVELAKLPEGKDPCDYLLSAGKTGFDSVLKAGVGALEFKWRQVTHEYNASNSGPGRRRAIEAYLQQLSSWVGHGVIDPIQMGLLVNQLSKILSMPPEDLHRQLKWMTKRSQFRSPGSRGAKNNDPGAMGHKSKRNAEQVALEQIIEVLLNKPELYSAIEEYFDPSAITDPALSAVGSGLQEALKSDRPFRLDEFIGHFESADYGRLITDLQARGERRGGYEAVIEGVIPCLESIGQTRRAASTAEEIR</sequence>
<evidence type="ECO:0000256" key="1">
    <source>
        <dbReference type="SAM" id="MobiDB-lite"/>
    </source>
</evidence>
<dbReference type="GO" id="GO:0006269">
    <property type="term" value="P:DNA replication, synthesis of primer"/>
    <property type="evidence" value="ECO:0007669"/>
    <property type="project" value="TreeGrafter"/>
</dbReference>
<reference evidence="3" key="1">
    <citation type="journal article" date="2014" name="Front. Microbiol.">
        <title>High frequency of phylogenetically diverse reductive dehalogenase-homologous genes in deep subseafloor sedimentary metagenomes.</title>
        <authorList>
            <person name="Kawai M."/>
            <person name="Futagami T."/>
            <person name="Toyoda A."/>
            <person name="Takaki Y."/>
            <person name="Nishi S."/>
            <person name="Hori S."/>
            <person name="Arai W."/>
            <person name="Tsubouchi T."/>
            <person name="Morono Y."/>
            <person name="Uchiyama I."/>
            <person name="Ito T."/>
            <person name="Fujiyama A."/>
            <person name="Inagaki F."/>
            <person name="Takami H."/>
        </authorList>
    </citation>
    <scope>NUCLEOTIDE SEQUENCE</scope>
    <source>
        <strain evidence="3">Expedition CK06-06</strain>
    </source>
</reference>
<proteinExistence type="predicted"/>
<dbReference type="Pfam" id="PF13155">
    <property type="entry name" value="Toprim_2"/>
    <property type="match status" value="1"/>
</dbReference>
<dbReference type="InterPro" id="IPR034151">
    <property type="entry name" value="TOPRIM_DnaG_bac"/>
</dbReference>
<dbReference type="AlphaFoldDB" id="X0RPT4"/>
<name>X0RPT4_9ZZZZ</name>
<dbReference type="PANTHER" id="PTHR30313">
    <property type="entry name" value="DNA PRIMASE"/>
    <property type="match status" value="1"/>
</dbReference>
<gene>
    <name evidence="3" type="ORF">S01H1_10329</name>
</gene>
<comment type="caution">
    <text evidence="3">The sequence shown here is derived from an EMBL/GenBank/DDBJ whole genome shotgun (WGS) entry which is preliminary data.</text>
</comment>
<dbReference type="PANTHER" id="PTHR30313:SF2">
    <property type="entry name" value="DNA PRIMASE"/>
    <property type="match status" value="1"/>
</dbReference>
<dbReference type="Gene3D" id="3.90.980.10">
    <property type="entry name" value="DNA primase, catalytic core, N-terminal domain"/>
    <property type="match status" value="1"/>
</dbReference>
<dbReference type="InterPro" id="IPR037068">
    <property type="entry name" value="DNA_primase_core_N_sf"/>
</dbReference>
<organism evidence="3">
    <name type="scientific">marine sediment metagenome</name>
    <dbReference type="NCBI Taxonomy" id="412755"/>
    <lineage>
        <taxon>unclassified sequences</taxon>
        <taxon>metagenomes</taxon>
        <taxon>ecological metagenomes</taxon>
    </lineage>
</organism>
<dbReference type="CDD" id="cd03364">
    <property type="entry name" value="TOPRIM_DnaG_primases"/>
    <property type="match status" value="1"/>
</dbReference>
<dbReference type="Gene3D" id="3.40.1360.10">
    <property type="match status" value="1"/>
</dbReference>
<dbReference type="InterPro" id="IPR013264">
    <property type="entry name" value="DNAG_N"/>
</dbReference>
<dbReference type="InterPro" id="IPR050219">
    <property type="entry name" value="DnaG_primase"/>
</dbReference>
<accession>X0RPT4</accession>
<dbReference type="PROSITE" id="PS50880">
    <property type="entry name" value="TOPRIM"/>
    <property type="match status" value="1"/>
</dbReference>
<feature type="non-terminal residue" evidence="3">
    <location>
        <position position="440"/>
    </location>
</feature>
<dbReference type="SMART" id="SM00493">
    <property type="entry name" value="TOPRIM"/>
    <property type="match status" value="1"/>
</dbReference>
<dbReference type="Pfam" id="PF08275">
    <property type="entry name" value="DNAG_N"/>
    <property type="match status" value="1"/>
</dbReference>
<evidence type="ECO:0000259" key="2">
    <source>
        <dbReference type="PROSITE" id="PS50880"/>
    </source>
</evidence>
<protein>
    <recommendedName>
        <fullName evidence="2">Toprim domain-containing protein</fullName>
    </recommendedName>
</protein>
<feature type="non-terminal residue" evidence="3">
    <location>
        <position position="1"/>
    </location>
</feature>
<feature type="domain" description="Toprim" evidence="2">
    <location>
        <begin position="121"/>
        <end position="200"/>
    </location>
</feature>
<evidence type="ECO:0000313" key="3">
    <source>
        <dbReference type="EMBL" id="GAF70864.1"/>
    </source>
</evidence>
<dbReference type="GO" id="GO:0005737">
    <property type="term" value="C:cytoplasm"/>
    <property type="evidence" value="ECO:0007669"/>
    <property type="project" value="TreeGrafter"/>
</dbReference>
<dbReference type="InterPro" id="IPR006171">
    <property type="entry name" value="TOPRIM_dom"/>
</dbReference>